<dbReference type="Gene3D" id="1.10.645.10">
    <property type="entry name" value="Cytochrome-c3 Hydrogenase, chain B"/>
    <property type="match status" value="1"/>
</dbReference>
<evidence type="ECO:0000313" key="1">
    <source>
        <dbReference type="EMBL" id="GAI62068.1"/>
    </source>
</evidence>
<reference evidence="1" key="1">
    <citation type="journal article" date="2014" name="Front. Microbiol.">
        <title>High frequency of phylogenetically diverse reductive dehalogenase-homologous genes in deep subseafloor sedimentary metagenomes.</title>
        <authorList>
            <person name="Kawai M."/>
            <person name="Futagami T."/>
            <person name="Toyoda A."/>
            <person name="Takaki Y."/>
            <person name="Nishi S."/>
            <person name="Hori S."/>
            <person name="Arai W."/>
            <person name="Tsubouchi T."/>
            <person name="Morono Y."/>
            <person name="Uchiyama I."/>
            <person name="Ito T."/>
            <person name="Fujiyama A."/>
            <person name="Inagaki F."/>
            <person name="Takami H."/>
        </authorList>
    </citation>
    <scope>NUCLEOTIDE SEQUENCE</scope>
    <source>
        <strain evidence="1">Expedition CK06-06</strain>
    </source>
</reference>
<organism evidence="1">
    <name type="scientific">marine sediment metagenome</name>
    <dbReference type="NCBI Taxonomy" id="412755"/>
    <lineage>
        <taxon>unclassified sequences</taxon>
        <taxon>metagenomes</taxon>
        <taxon>ecological metagenomes</taxon>
    </lineage>
</organism>
<gene>
    <name evidence="1" type="ORF">S12H4_07907</name>
</gene>
<dbReference type="EMBL" id="BARW01002989">
    <property type="protein sequence ID" value="GAI62068.1"/>
    <property type="molecule type" value="Genomic_DNA"/>
</dbReference>
<proteinExistence type="predicted"/>
<comment type="caution">
    <text evidence="1">The sequence shown here is derived from an EMBL/GenBank/DDBJ whole genome shotgun (WGS) entry which is preliminary data.</text>
</comment>
<dbReference type="SUPFAM" id="SSF56762">
    <property type="entry name" value="HydB/Nqo4-like"/>
    <property type="match status" value="1"/>
</dbReference>
<protein>
    <submittedName>
        <fullName evidence="1">Uncharacterized protein</fullName>
    </submittedName>
</protein>
<dbReference type="AlphaFoldDB" id="X1Q1I0"/>
<name>X1Q1I0_9ZZZZ</name>
<dbReference type="InterPro" id="IPR029014">
    <property type="entry name" value="NiFe-Hase_large"/>
</dbReference>
<sequence length="54" mass="5790">MAKITVDPITRIEGHLKVETRVDNGVVKEARSTGILEDFNNRLAGAGHNGGMEA</sequence>
<accession>X1Q1I0</accession>